<evidence type="ECO:0000256" key="8">
    <source>
        <dbReference type="ARBA" id="ARBA00023136"/>
    </source>
</evidence>
<evidence type="ECO:0000256" key="1">
    <source>
        <dbReference type="ARBA" id="ARBA00004651"/>
    </source>
</evidence>
<feature type="transmembrane region" description="Helical" evidence="10">
    <location>
        <begin position="103"/>
        <end position="122"/>
    </location>
</feature>
<feature type="transmembrane region" description="Helical" evidence="10">
    <location>
        <begin position="197"/>
        <end position="222"/>
    </location>
</feature>
<dbReference type="PANTHER" id="PTHR43823:SF3">
    <property type="entry name" value="MULTIDRUG EXPORT PROTEIN MEPA"/>
    <property type="match status" value="1"/>
</dbReference>
<dbReference type="OrthoDB" id="9811110at2"/>
<dbReference type="InterPro" id="IPR051327">
    <property type="entry name" value="MATE_MepA_subfamily"/>
</dbReference>
<feature type="transmembrane region" description="Helical" evidence="10">
    <location>
        <begin position="62"/>
        <end position="83"/>
    </location>
</feature>
<evidence type="ECO:0000256" key="5">
    <source>
        <dbReference type="ARBA" id="ARBA00022475"/>
    </source>
</evidence>
<evidence type="ECO:0000256" key="9">
    <source>
        <dbReference type="ARBA" id="ARBA00023251"/>
    </source>
</evidence>
<dbReference type="Pfam" id="PF01554">
    <property type="entry name" value="MatE"/>
    <property type="match status" value="2"/>
</dbReference>
<gene>
    <name evidence="11" type="ORF">SAMN02745691_01582</name>
</gene>
<dbReference type="EMBL" id="FQYT01000015">
    <property type="protein sequence ID" value="SHJ23646.1"/>
    <property type="molecule type" value="Genomic_DNA"/>
</dbReference>
<feature type="transmembrane region" description="Helical" evidence="10">
    <location>
        <begin position="326"/>
        <end position="349"/>
    </location>
</feature>
<keyword evidence="9" id="KW-0046">Antibiotic resistance</keyword>
<feature type="transmembrane region" description="Helical" evidence="10">
    <location>
        <begin position="428"/>
        <end position="448"/>
    </location>
</feature>
<keyword evidence="4" id="KW-0813">Transport</keyword>
<feature type="transmembrane region" description="Helical" evidence="10">
    <location>
        <begin position="142"/>
        <end position="163"/>
    </location>
</feature>
<dbReference type="STRING" id="1122934.SAMN02745691_01582"/>
<sequence length="460" mass="49556">MDESIKVQGKNPLGYEPLGKLLMKFAIPSVIAMIVNSIYNIADQIFLQRGVGSLGNAATTVAFPMVMFTLAMSLLIGNGGIALASIKLGEKNKDGAERIMGNVFILLIIISIVICVLGLIFLDPLLRLLGASDNVFPYAESYLRIILLGTPFMAIGTGMSGFIRADGSPLYSMMCLVSGCVINIILAPIFISVLGWGAAGAALATIFSQFITAAVNVWYLLFLGKIKLVFSNFKLSWRLVRTFCALGLSSFITQFANSIVLIVTNNSLNHYGSLSSVGGDTALTAMGIVLKTNGLLISICIGIAVGAQPILGYNTGAGNIKRVRKAFLMALVASSSVSFLGWILIMFFPKAILSIYGSNDPAMFEFASRIMKIFLGLVFAAGLLVVSSQYFQAVGRAREAFVISMTRQVFALLPLLIILPLFLGLEGILWAGFFADFLSFVVVGSIVFREIRRLNRNIKN</sequence>
<comment type="similarity">
    <text evidence="2">Belongs to the multi antimicrobial extrusion (MATE) (TC 2.A.66.1) family. MepA subfamily.</text>
</comment>
<dbReference type="PIRSF" id="PIRSF006603">
    <property type="entry name" value="DinF"/>
    <property type="match status" value="1"/>
</dbReference>
<feature type="transmembrane region" description="Helical" evidence="10">
    <location>
        <begin position="243"/>
        <end position="263"/>
    </location>
</feature>
<dbReference type="AlphaFoldDB" id="A0A1M6HNF6"/>
<comment type="subcellular location">
    <subcellularLocation>
        <location evidence="1">Cell membrane</location>
        <topology evidence="1">Multi-pass membrane protein</topology>
    </subcellularLocation>
</comment>
<dbReference type="RefSeq" id="WP_073993859.1">
    <property type="nucleotide sequence ID" value="NZ_FQYT01000015.1"/>
</dbReference>
<reference evidence="11 12" key="1">
    <citation type="submission" date="2016-11" db="EMBL/GenBank/DDBJ databases">
        <authorList>
            <person name="Jaros S."/>
            <person name="Januszkiewicz K."/>
            <person name="Wedrychowicz H."/>
        </authorList>
    </citation>
    <scope>NUCLEOTIDE SEQUENCE [LARGE SCALE GENOMIC DNA]</scope>
    <source>
        <strain evidence="11 12">DSM 15970</strain>
    </source>
</reference>
<protein>
    <recommendedName>
        <fullName evidence="3">Multidrug export protein MepA</fullName>
    </recommendedName>
</protein>
<evidence type="ECO:0000313" key="12">
    <source>
        <dbReference type="Proteomes" id="UP000184342"/>
    </source>
</evidence>
<dbReference type="InterPro" id="IPR045070">
    <property type="entry name" value="MATE_MepA-like"/>
</dbReference>
<dbReference type="GO" id="GO:0005886">
    <property type="term" value="C:plasma membrane"/>
    <property type="evidence" value="ECO:0007669"/>
    <property type="project" value="UniProtKB-SubCell"/>
</dbReference>
<evidence type="ECO:0000256" key="6">
    <source>
        <dbReference type="ARBA" id="ARBA00022692"/>
    </source>
</evidence>
<accession>A0A1M6HNF6</accession>
<evidence type="ECO:0000313" key="11">
    <source>
        <dbReference type="EMBL" id="SHJ23646.1"/>
    </source>
</evidence>
<dbReference type="GO" id="GO:0046677">
    <property type="term" value="P:response to antibiotic"/>
    <property type="evidence" value="ECO:0007669"/>
    <property type="project" value="UniProtKB-KW"/>
</dbReference>
<evidence type="ECO:0000256" key="3">
    <source>
        <dbReference type="ARBA" id="ARBA00022106"/>
    </source>
</evidence>
<evidence type="ECO:0000256" key="7">
    <source>
        <dbReference type="ARBA" id="ARBA00022989"/>
    </source>
</evidence>
<dbReference type="PANTHER" id="PTHR43823">
    <property type="entry name" value="SPORULATION PROTEIN YKVU"/>
    <property type="match status" value="1"/>
</dbReference>
<evidence type="ECO:0000256" key="10">
    <source>
        <dbReference type="SAM" id="Phobius"/>
    </source>
</evidence>
<dbReference type="InterPro" id="IPR002528">
    <property type="entry name" value="MATE_fam"/>
</dbReference>
<dbReference type="CDD" id="cd13143">
    <property type="entry name" value="MATE_MepA_like"/>
    <property type="match status" value="1"/>
</dbReference>
<feature type="transmembrane region" description="Helical" evidence="10">
    <location>
        <begin position="283"/>
        <end position="305"/>
    </location>
</feature>
<organism evidence="11 12">
    <name type="scientific">Parasporobacterium paucivorans DSM 15970</name>
    <dbReference type="NCBI Taxonomy" id="1122934"/>
    <lineage>
        <taxon>Bacteria</taxon>
        <taxon>Bacillati</taxon>
        <taxon>Bacillota</taxon>
        <taxon>Clostridia</taxon>
        <taxon>Lachnospirales</taxon>
        <taxon>Lachnospiraceae</taxon>
        <taxon>Parasporobacterium</taxon>
    </lineage>
</organism>
<feature type="transmembrane region" description="Helical" evidence="10">
    <location>
        <begin position="369"/>
        <end position="388"/>
    </location>
</feature>
<keyword evidence="5" id="KW-1003">Cell membrane</keyword>
<keyword evidence="7 10" id="KW-1133">Transmembrane helix</keyword>
<keyword evidence="6 10" id="KW-0812">Transmembrane</keyword>
<dbReference type="Proteomes" id="UP000184342">
    <property type="component" value="Unassembled WGS sequence"/>
</dbReference>
<feature type="transmembrane region" description="Helical" evidence="10">
    <location>
        <begin position="170"/>
        <end position="191"/>
    </location>
</feature>
<keyword evidence="12" id="KW-1185">Reference proteome</keyword>
<feature type="transmembrane region" description="Helical" evidence="10">
    <location>
        <begin position="400"/>
        <end position="422"/>
    </location>
</feature>
<dbReference type="GO" id="GO:0015297">
    <property type="term" value="F:antiporter activity"/>
    <property type="evidence" value="ECO:0007669"/>
    <property type="project" value="InterPro"/>
</dbReference>
<name>A0A1M6HNF6_9FIRM</name>
<dbReference type="InterPro" id="IPR048279">
    <property type="entry name" value="MdtK-like"/>
</dbReference>
<proteinExistence type="inferred from homology"/>
<feature type="transmembrane region" description="Helical" evidence="10">
    <location>
        <begin position="21"/>
        <end position="42"/>
    </location>
</feature>
<dbReference type="NCBIfam" id="TIGR00797">
    <property type="entry name" value="matE"/>
    <property type="match status" value="1"/>
</dbReference>
<evidence type="ECO:0000256" key="2">
    <source>
        <dbReference type="ARBA" id="ARBA00008417"/>
    </source>
</evidence>
<evidence type="ECO:0000256" key="4">
    <source>
        <dbReference type="ARBA" id="ARBA00022448"/>
    </source>
</evidence>
<dbReference type="GO" id="GO:0042910">
    <property type="term" value="F:xenobiotic transmembrane transporter activity"/>
    <property type="evidence" value="ECO:0007669"/>
    <property type="project" value="InterPro"/>
</dbReference>
<keyword evidence="8 10" id="KW-0472">Membrane</keyword>